<sequence length="60" mass="6596">MDEEERVKPTHHEVGAVLDGLSVEELEARIALLEEEIVRLRGAIAARGDSRKAAEAAFKI</sequence>
<dbReference type="Pfam" id="PF06698">
    <property type="entry name" value="DUF1192"/>
    <property type="match status" value="1"/>
</dbReference>
<keyword evidence="2" id="KW-1185">Reference proteome</keyword>
<dbReference type="RefSeq" id="WP_380094845.1">
    <property type="nucleotide sequence ID" value="NZ_JBHRYD010000001.1"/>
</dbReference>
<evidence type="ECO:0000313" key="2">
    <source>
        <dbReference type="Proteomes" id="UP001595613"/>
    </source>
</evidence>
<reference evidence="2" key="1">
    <citation type="journal article" date="2019" name="Int. J. Syst. Evol. Microbiol.">
        <title>The Global Catalogue of Microorganisms (GCM) 10K type strain sequencing project: providing services to taxonomists for standard genome sequencing and annotation.</title>
        <authorList>
            <consortium name="The Broad Institute Genomics Platform"/>
            <consortium name="The Broad Institute Genome Sequencing Center for Infectious Disease"/>
            <person name="Wu L."/>
            <person name="Ma J."/>
        </authorList>
    </citation>
    <scope>NUCLEOTIDE SEQUENCE [LARGE SCALE GENOMIC DNA]</scope>
    <source>
        <strain evidence="2">KCTC 42281</strain>
    </source>
</reference>
<name>A0ABV7WYE7_9HYPH</name>
<organism evidence="1 2">
    <name type="scientific">Devosia honganensis</name>
    <dbReference type="NCBI Taxonomy" id="1610527"/>
    <lineage>
        <taxon>Bacteria</taxon>
        <taxon>Pseudomonadati</taxon>
        <taxon>Pseudomonadota</taxon>
        <taxon>Alphaproteobacteria</taxon>
        <taxon>Hyphomicrobiales</taxon>
        <taxon>Devosiaceae</taxon>
        <taxon>Devosia</taxon>
    </lineage>
</organism>
<protein>
    <submittedName>
        <fullName evidence="1">DUF1192 domain-containing protein</fullName>
    </submittedName>
</protein>
<evidence type="ECO:0000313" key="1">
    <source>
        <dbReference type="EMBL" id="MFC3703786.1"/>
    </source>
</evidence>
<gene>
    <name evidence="1" type="ORF">ACFOOL_03325</name>
</gene>
<dbReference type="Proteomes" id="UP001595613">
    <property type="component" value="Unassembled WGS sequence"/>
</dbReference>
<accession>A0ABV7WYE7</accession>
<proteinExistence type="predicted"/>
<dbReference type="EMBL" id="JBHRYD010000001">
    <property type="protein sequence ID" value="MFC3703786.1"/>
    <property type="molecule type" value="Genomic_DNA"/>
</dbReference>
<comment type="caution">
    <text evidence="1">The sequence shown here is derived from an EMBL/GenBank/DDBJ whole genome shotgun (WGS) entry which is preliminary data.</text>
</comment>
<dbReference type="InterPro" id="IPR009579">
    <property type="entry name" value="DUF1192"/>
</dbReference>